<organism evidence="2 3">
    <name type="scientific">Zymoseptoria tritici (strain ST99CH_3D7)</name>
    <dbReference type="NCBI Taxonomy" id="1276538"/>
    <lineage>
        <taxon>Eukaryota</taxon>
        <taxon>Fungi</taxon>
        <taxon>Dikarya</taxon>
        <taxon>Ascomycota</taxon>
        <taxon>Pezizomycotina</taxon>
        <taxon>Dothideomycetes</taxon>
        <taxon>Dothideomycetidae</taxon>
        <taxon>Mycosphaerellales</taxon>
        <taxon>Mycosphaerellaceae</taxon>
        <taxon>Zymoseptoria</taxon>
    </lineage>
</organism>
<accession>A0A1X7RF28</accession>
<dbReference type="PANTHER" id="PTHR34387">
    <property type="entry name" value="SLR1258 PROTEIN"/>
    <property type="match status" value="1"/>
</dbReference>
<evidence type="ECO:0000313" key="2">
    <source>
        <dbReference type="EMBL" id="SMQ46029.1"/>
    </source>
</evidence>
<feature type="region of interest" description="Disordered" evidence="1">
    <location>
        <begin position="191"/>
        <end position="231"/>
    </location>
</feature>
<gene>
    <name evidence="2" type="ORF">ZT3D7_G1174</name>
</gene>
<evidence type="ECO:0008006" key="4">
    <source>
        <dbReference type="Google" id="ProtNLM"/>
    </source>
</evidence>
<dbReference type="Gene3D" id="3.30.110.170">
    <property type="entry name" value="Protein of unknown function (DUF541), domain 1"/>
    <property type="match status" value="1"/>
</dbReference>
<name>A0A1X7RF28_ZYMT9</name>
<evidence type="ECO:0000313" key="3">
    <source>
        <dbReference type="Proteomes" id="UP000215127"/>
    </source>
</evidence>
<dbReference type="Gene3D" id="3.30.70.2970">
    <property type="entry name" value="Protein of unknown function (DUF541), domain 2"/>
    <property type="match status" value="1"/>
</dbReference>
<sequence length="258" mass="28398">MAHPTPFELTVSGLAVIPLPAERAIINVVVSSDGKEKSTVTKEVVAAAKQIEKLLHQVAPQDDSPEAKAAAPLAHWSKTSLSATSYVPGSTDHDHHPARRYKSTVRFDIRFREFKALGAFGTTISSISHVEVSNIEWILTTETKDSYRSELRKTAARNAMRKAQDYCDVLGCGNLRPIELDDTNGNYSYQARGSGRTMQTARRSAAPAQMYTQSMQSMPGDNEESSEDASGLEFTPQEVQMSMEVTVKFHADTLQKSF</sequence>
<dbReference type="EMBL" id="LT853692">
    <property type="protein sequence ID" value="SMQ46029.1"/>
    <property type="molecule type" value="Genomic_DNA"/>
</dbReference>
<reference evidence="2 3" key="1">
    <citation type="submission" date="2016-06" db="EMBL/GenBank/DDBJ databases">
        <authorList>
            <person name="Kjaerup R.B."/>
            <person name="Dalgaard T.S."/>
            <person name="Juul-Madsen H.R."/>
        </authorList>
    </citation>
    <scope>NUCLEOTIDE SEQUENCE [LARGE SCALE GENOMIC DNA]</scope>
</reference>
<dbReference type="Pfam" id="PF04402">
    <property type="entry name" value="SIMPL"/>
    <property type="match status" value="1"/>
</dbReference>
<keyword evidence="3" id="KW-1185">Reference proteome</keyword>
<dbReference type="Proteomes" id="UP000215127">
    <property type="component" value="Chromosome 1"/>
</dbReference>
<dbReference type="GO" id="GO:0006974">
    <property type="term" value="P:DNA damage response"/>
    <property type="evidence" value="ECO:0007669"/>
    <property type="project" value="TreeGrafter"/>
</dbReference>
<evidence type="ECO:0000256" key="1">
    <source>
        <dbReference type="SAM" id="MobiDB-lite"/>
    </source>
</evidence>
<feature type="compositionally biased region" description="Polar residues" evidence="1">
    <location>
        <begin position="210"/>
        <end position="219"/>
    </location>
</feature>
<dbReference type="PANTHER" id="PTHR34387:SF1">
    <property type="entry name" value="PERIPLASMIC IMMUNOGENIC PROTEIN"/>
    <property type="match status" value="1"/>
</dbReference>
<protein>
    <recommendedName>
        <fullName evidence="4">SIMPL domain-containing protein</fullName>
    </recommendedName>
</protein>
<proteinExistence type="predicted"/>
<dbReference type="InterPro" id="IPR007497">
    <property type="entry name" value="SIMPL/DUF541"/>
</dbReference>
<dbReference type="InterPro" id="IPR052022">
    <property type="entry name" value="26kDa_periplasmic_antigen"/>
</dbReference>
<dbReference type="AlphaFoldDB" id="A0A1X7RF28"/>
<feature type="compositionally biased region" description="Polar residues" evidence="1">
    <location>
        <begin position="191"/>
        <end position="202"/>
    </location>
</feature>